<dbReference type="RefSeq" id="XP_008045134.1">
    <property type="nucleotide sequence ID" value="XM_008046943.1"/>
</dbReference>
<dbReference type="OrthoDB" id="3362246at2759"/>
<gene>
    <name evidence="4" type="ORF">TRAVEDRAFT_75462</name>
</gene>
<protein>
    <recommendedName>
        <fullName evidence="6">Mid2 domain-containing protein</fullName>
    </recommendedName>
</protein>
<dbReference type="KEGG" id="tvs:TRAVEDRAFT_75462"/>
<sequence length="268" mass="28456">MWAVKPMGIATLASIISTLVILAGLVHAQAQNLTIQTPTNVSQCVPVTVEWTGGVAPYLLITWPIPITPLDIAQIHLNIPGTSFNWTPTFDTESRAFLVLNDSAGASTTSDTFIIAGSDDTSCLARQVTTTSSSLAATSTAEEGESAETPSTDTSSDGLSGGAIAGIVIGGLVAAALFSFLVMRWRRKRVQAFRRRHRATRSEWQPMADIPQKAEYAFSGGAAQVENQTSMPAPPSPALQRPSEAGGRIAPRRVAVPEESPTNLEHQF</sequence>
<dbReference type="Proteomes" id="UP000054317">
    <property type="component" value="Unassembled WGS sequence"/>
</dbReference>
<feature type="signal peptide" evidence="3">
    <location>
        <begin position="1"/>
        <end position="28"/>
    </location>
</feature>
<accession>R7S7P8</accession>
<feature type="transmembrane region" description="Helical" evidence="2">
    <location>
        <begin position="163"/>
        <end position="185"/>
    </location>
</feature>
<evidence type="ECO:0000313" key="4">
    <source>
        <dbReference type="EMBL" id="EIW52031.1"/>
    </source>
</evidence>
<dbReference type="GeneID" id="19420192"/>
<evidence type="ECO:0000256" key="2">
    <source>
        <dbReference type="SAM" id="Phobius"/>
    </source>
</evidence>
<feature type="region of interest" description="Disordered" evidence="1">
    <location>
        <begin position="223"/>
        <end position="268"/>
    </location>
</feature>
<keyword evidence="5" id="KW-1185">Reference proteome</keyword>
<organism evidence="4 5">
    <name type="scientific">Trametes versicolor (strain FP-101664)</name>
    <name type="common">White-rot fungus</name>
    <name type="synonym">Coriolus versicolor</name>
    <dbReference type="NCBI Taxonomy" id="717944"/>
    <lineage>
        <taxon>Eukaryota</taxon>
        <taxon>Fungi</taxon>
        <taxon>Dikarya</taxon>
        <taxon>Basidiomycota</taxon>
        <taxon>Agaricomycotina</taxon>
        <taxon>Agaricomycetes</taxon>
        <taxon>Polyporales</taxon>
        <taxon>Polyporaceae</taxon>
        <taxon>Trametes</taxon>
    </lineage>
</organism>
<evidence type="ECO:0000313" key="5">
    <source>
        <dbReference type="Proteomes" id="UP000054317"/>
    </source>
</evidence>
<keyword evidence="3" id="KW-0732">Signal</keyword>
<evidence type="ECO:0000256" key="1">
    <source>
        <dbReference type="SAM" id="MobiDB-lite"/>
    </source>
</evidence>
<feature type="chain" id="PRO_5004443855" description="Mid2 domain-containing protein" evidence="3">
    <location>
        <begin position="29"/>
        <end position="268"/>
    </location>
</feature>
<evidence type="ECO:0008006" key="6">
    <source>
        <dbReference type="Google" id="ProtNLM"/>
    </source>
</evidence>
<feature type="region of interest" description="Disordered" evidence="1">
    <location>
        <begin position="134"/>
        <end position="158"/>
    </location>
</feature>
<keyword evidence="2" id="KW-1133">Transmembrane helix</keyword>
<reference evidence="5" key="1">
    <citation type="journal article" date="2012" name="Science">
        <title>The Paleozoic origin of enzymatic lignin decomposition reconstructed from 31 fungal genomes.</title>
        <authorList>
            <person name="Floudas D."/>
            <person name="Binder M."/>
            <person name="Riley R."/>
            <person name="Barry K."/>
            <person name="Blanchette R.A."/>
            <person name="Henrissat B."/>
            <person name="Martinez A.T."/>
            <person name="Otillar R."/>
            <person name="Spatafora J.W."/>
            <person name="Yadav J.S."/>
            <person name="Aerts A."/>
            <person name="Benoit I."/>
            <person name="Boyd A."/>
            <person name="Carlson A."/>
            <person name="Copeland A."/>
            <person name="Coutinho P.M."/>
            <person name="de Vries R.P."/>
            <person name="Ferreira P."/>
            <person name="Findley K."/>
            <person name="Foster B."/>
            <person name="Gaskell J."/>
            <person name="Glotzer D."/>
            <person name="Gorecki P."/>
            <person name="Heitman J."/>
            <person name="Hesse C."/>
            <person name="Hori C."/>
            <person name="Igarashi K."/>
            <person name="Jurgens J.A."/>
            <person name="Kallen N."/>
            <person name="Kersten P."/>
            <person name="Kohler A."/>
            <person name="Kuees U."/>
            <person name="Kumar T.K.A."/>
            <person name="Kuo A."/>
            <person name="LaButti K."/>
            <person name="Larrondo L.F."/>
            <person name="Lindquist E."/>
            <person name="Ling A."/>
            <person name="Lombard V."/>
            <person name="Lucas S."/>
            <person name="Lundell T."/>
            <person name="Martin R."/>
            <person name="McLaughlin D.J."/>
            <person name="Morgenstern I."/>
            <person name="Morin E."/>
            <person name="Murat C."/>
            <person name="Nagy L.G."/>
            <person name="Nolan M."/>
            <person name="Ohm R.A."/>
            <person name="Patyshakuliyeva A."/>
            <person name="Rokas A."/>
            <person name="Ruiz-Duenas F.J."/>
            <person name="Sabat G."/>
            <person name="Salamov A."/>
            <person name="Samejima M."/>
            <person name="Schmutz J."/>
            <person name="Slot J.C."/>
            <person name="St John F."/>
            <person name="Stenlid J."/>
            <person name="Sun H."/>
            <person name="Sun S."/>
            <person name="Syed K."/>
            <person name="Tsang A."/>
            <person name="Wiebenga A."/>
            <person name="Young D."/>
            <person name="Pisabarro A."/>
            <person name="Eastwood D.C."/>
            <person name="Martin F."/>
            <person name="Cullen D."/>
            <person name="Grigoriev I.V."/>
            <person name="Hibbett D.S."/>
        </authorList>
    </citation>
    <scope>NUCLEOTIDE SEQUENCE [LARGE SCALE GENOMIC DNA]</scope>
    <source>
        <strain evidence="5">FP-101664</strain>
    </source>
</reference>
<dbReference type="EMBL" id="JH711797">
    <property type="protein sequence ID" value="EIW52031.1"/>
    <property type="molecule type" value="Genomic_DNA"/>
</dbReference>
<name>R7S7P8_TRAVS</name>
<keyword evidence="2" id="KW-0812">Transmembrane</keyword>
<evidence type="ECO:0000256" key="3">
    <source>
        <dbReference type="SAM" id="SignalP"/>
    </source>
</evidence>
<proteinExistence type="predicted"/>
<keyword evidence="2" id="KW-0472">Membrane</keyword>
<dbReference type="AlphaFoldDB" id="R7S7P8"/>